<evidence type="ECO:0000313" key="2">
    <source>
        <dbReference type="EMBL" id="KAJ1218459.1"/>
    </source>
</evidence>
<gene>
    <name evidence="2" type="ORF">NDU88_006039</name>
</gene>
<proteinExistence type="predicted"/>
<protein>
    <submittedName>
        <fullName evidence="2">Uncharacterized protein</fullName>
    </submittedName>
</protein>
<keyword evidence="3" id="KW-1185">Reference proteome</keyword>
<feature type="region of interest" description="Disordered" evidence="1">
    <location>
        <begin position="159"/>
        <end position="178"/>
    </location>
</feature>
<comment type="caution">
    <text evidence="2">The sequence shown here is derived from an EMBL/GenBank/DDBJ whole genome shotgun (WGS) entry which is preliminary data.</text>
</comment>
<name>A0AAV7WYW1_PLEWA</name>
<evidence type="ECO:0000256" key="1">
    <source>
        <dbReference type="SAM" id="MobiDB-lite"/>
    </source>
</evidence>
<feature type="region of interest" description="Disordered" evidence="1">
    <location>
        <begin position="50"/>
        <end position="71"/>
    </location>
</feature>
<accession>A0AAV7WYW1</accession>
<evidence type="ECO:0000313" key="3">
    <source>
        <dbReference type="Proteomes" id="UP001066276"/>
    </source>
</evidence>
<organism evidence="2 3">
    <name type="scientific">Pleurodeles waltl</name>
    <name type="common">Iberian ribbed newt</name>
    <dbReference type="NCBI Taxonomy" id="8319"/>
    <lineage>
        <taxon>Eukaryota</taxon>
        <taxon>Metazoa</taxon>
        <taxon>Chordata</taxon>
        <taxon>Craniata</taxon>
        <taxon>Vertebrata</taxon>
        <taxon>Euteleostomi</taxon>
        <taxon>Amphibia</taxon>
        <taxon>Batrachia</taxon>
        <taxon>Caudata</taxon>
        <taxon>Salamandroidea</taxon>
        <taxon>Salamandridae</taxon>
        <taxon>Pleurodelinae</taxon>
        <taxon>Pleurodeles</taxon>
    </lineage>
</organism>
<reference evidence="2" key="1">
    <citation type="journal article" date="2022" name="bioRxiv">
        <title>Sequencing and chromosome-scale assembly of the giantPleurodeles waltlgenome.</title>
        <authorList>
            <person name="Brown T."/>
            <person name="Elewa A."/>
            <person name="Iarovenko S."/>
            <person name="Subramanian E."/>
            <person name="Araus A.J."/>
            <person name="Petzold A."/>
            <person name="Susuki M."/>
            <person name="Suzuki K.-i.T."/>
            <person name="Hayashi T."/>
            <person name="Toyoda A."/>
            <person name="Oliveira C."/>
            <person name="Osipova E."/>
            <person name="Leigh N.D."/>
            <person name="Simon A."/>
            <person name="Yun M.H."/>
        </authorList>
    </citation>
    <scope>NUCLEOTIDE SEQUENCE</scope>
    <source>
        <strain evidence="2">20211129_DDA</strain>
        <tissue evidence="2">Liver</tissue>
    </source>
</reference>
<sequence length="216" mass="24368">MPGKYHSGGRNKGVETRTQCLGNTILEAGTRASRQGHNAWEIPFWRQEQGRRDKDTMPGKYHSGGRNKGVETRTQCLGNTILEAGTRASRQGHNAWEIPFWRQEQGRRDKDTMPGKYHSGAGTRASRQGHNAWEIPFWSRNKGIETRTQCLGNTILGQEQGHRDKDTMPGKYHSGGRNKGIETRIQCLGNTILEVGTRSRKKRITGQEAEDTKQKT</sequence>
<dbReference type="AlphaFoldDB" id="A0AAV7WYW1"/>
<feature type="region of interest" description="Disordered" evidence="1">
    <location>
        <begin position="106"/>
        <end position="128"/>
    </location>
</feature>
<dbReference type="Proteomes" id="UP001066276">
    <property type="component" value="Chromosome 1_1"/>
</dbReference>
<dbReference type="EMBL" id="JANPWB010000001">
    <property type="protein sequence ID" value="KAJ1218459.1"/>
    <property type="molecule type" value="Genomic_DNA"/>
</dbReference>